<dbReference type="EMBL" id="CP027860">
    <property type="protein sequence ID" value="AVP99245.1"/>
    <property type="molecule type" value="Genomic_DNA"/>
</dbReference>
<gene>
    <name evidence="1" type="ORF">C7S18_19670</name>
</gene>
<reference evidence="1 2" key="1">
    <citation type="submission" date="2018-03" db="EMBL/GenBank/DDBJ databases">
        <title>Ahniella affigens gen. nov., sp. nov., a gammaproteobacterium isolated from sandy soil near a stream.</title>
        <authorList>
            <person name="Ko Y."/>
            <person name="Kim J.-H."/>
        </authorList>
    </citation>
    <scope>NUCLEOTIDE SEQUENCE [LARGE SCALE GENOMIC DNA]</scope>
    <source>
        <strain evidence="1 2">D13</strain>
    </source>
</reference>
<organism evidence="1 2">
    <name type="scientific">Ahniella affigens</name>
    <dbReference type="NCBI Taxonomy" id="2021234"/>
    <lineage>
        <taxon>Bacteria</taxon>
        <taxon>Pseudomonadati</taxon>
        <taxon>Pseudomonadota</taxon>
        <taxon>Gammaproteobacteria</taxon>
        <taxon>Lysobacterales</taxon>
        <taxon>Rhodanobacteraceae</taxon>
        <taxon>Ahniella</taxon>
    </lineage>
</organism>
<dbReference type="KEGG" id="xba:C7S18_19670"/>
<protein>
    <submittedName>
        <fullName evidence="1">Uncharacterized protein</fullName>
    </submittedName>
</protein>
<keyword evidence="2" id="KW-1185">Reference proteome</keyword>
<dbReference type="AlphaFoldDB" id="A0A2P1PWK5"/>
<evidence type="ECO:0000313" key="1">
    <source>
        <dbReference type="EMBL" id="AVP99245.1"/>
    </source>
</evidence>
<dbReference type="OrthoDB" id="6058576at2"/>
<name>A0A2P1PWK5_9GAMM</name>
<sequence>MPQITLRNQTNEVVRLAIFKTPVVNPNLASIAWRIAEPPPGGQQVIDIPSDFTVFGKYSNDFNDPSNLTVETAHVPFTETTAAFTIDSVISQDPSLHGAVIHQHFDGLVLNEVRITNNYGIGVLTAIAKGGDPLYAPQVIWPGGLFLEDVRGSLYVSVVAPFTGQGQRLVEEEISQTQTEVLEGGTITVSGSMWKGYALTAG</sequence>
<dbReference type="RefSeq" id="WP_106893165.1">
    <property type="nucleotide sequence ID" value="NZ_CP027860.1"/>
</dbReference>
<dbReference type="Proteomes" id="UP000241074">
    <property type="component" value="Chromosome"/>
</dbReference>
<accession>A0A2P1PWK5</accession>
<proteinExistence type="predicted"/>
<evidence type="ECO:0000313" key="2">
    <source>
        <dbReference type="Proteomes" id="UP000241074"/>
    </source>
</evidence>
<reference evidence="1 2" key="2">
    <citation type="submission" date="2018-03" db="EMBL/GenBank/DDBJ databases">
        <authorList>
            <person name="Keele B.F."/>
        </authorList>
    </citation>
    <scope>NUCLEOTIDE SEQUENCE [LARGE SCALE GENOMIC DNA]</scope>
    <source>
        <strain evidence="1 2">D13</strain>
    </source>
</reference>